<evidence type="ECO:0000313" key="2">
    <source>
        <dbReference type="EMBL" id="KAK3721172.1"/>
    </source>
</evidence>
<sequence>MKSQAAQILAVNKVLSSAKAVGQCDLLHLRPHQAGRSQAGPRSNLPGCASREGGGREKRGGGGHGLETPQPQKGEQERMYVTAGQCSLVSGEVRTRGWRSGVDAVSPSTGQA</sequence>
<keyword evidence="3" id="KW-1185">Reference proteome</keyword>
<gene>
    <name evidence="2" type="ORF">RRG08_044185</name>
</gene>
<dbReference type="EMBL" id="JAWDGP010007400">
    <property type="protein sequence ID" value="KAK3721172.1"/>
    <property type="molecule type" value="Genomic_DNA"/>
</dbReference>
<dbReference type="Proteomes" id="UP001283361">
    <property type="component" value="Unassembled WGS sequence"/>
</dbReference>
<reference evidence="2" key="1">
    <citation type="journal article" date="2023" name="G3 (Bethesda)">
        <title>A reference genome for the long-term kleptoplast-retaining sea slug Elysia crispata morphotype clarki.</title>
        <authorList>
            <person name="Eastman K.E."/>
            <person name="Pendleton A.L."/>
            <person name="Shaikh M.A."/>
            <person name="Suttiyut T."/>
            <person name="Ogas R."/>
            <person name="Tomko P."/>
            <person name="Gavelis G."/>
            <person name="Widhalm J.R."/>
            <person name="Wisecaver J.H."/>
        </authorList>
    </citation>
    <scope>NUCLEOTIDE SEQUENCE</scope>
    <source>
        <strain evidence="2">ECLA1</strain>
    </source>
</reference>
<accession>A0AAE0XX60</accession>
<organism evidence="2 3">
    <name type="scientific">Elysia crispata</name>
    <name type="common">lettuce slug</name>
    <dbReference type="NCBI Taxonomy" id="231223"/>
    <lineage>
        <taxon>Eukaryota</taxon>
        <taxon>Metazoa</taxon>
        <taxon>Spiralia</taxon>
        <taxon>Lophotrochozoa</taxon>
        <taxon>Mollusca</taxon>
        <taxon>Gastropoda</taxon>
        <taxon>Heterobranchia</taxon>
        <taxon>Euthyneura</taxon>
        <taxon>Panpulmonata</taxon>
        <taxon>Sacoglossa</taxon>
        <taxon>Placobranchoidea</taxon>
        <taxon>Plakobranchidae</taxon>
        <taxon>Elysia</taxon>
    </lineage>
</organism>
<comment type="caution">
    <text evidence="2">The sequence shown here is derived from an EMBL/GenBank/DDBJ whole genome shotgun (WGS) entry which is preliminary data.</text>
</comment>
<evidence type="ECO:0000313" key="3">
    <source>
        <dbReference type="Proteomes" id="UP001283361"/>
    </source>
</evidence>
<feature type="region of interest" description="Disordered" evidence="1">
    <location>
        <begin position="32"/>
        <end position="79"/>
    </location>
</feature>
<proteinExistence type="predicted"/>
<protein>
    <submittedName>
        <fullName evidence="2">Uncharacterized protein</fullName>
    </submittedName>
</protein>
<dbReference type="AlphaFoldDB" id="A0AAE0XX60"/>
<evidence type="ECO:0000256" key="1">
    <source>
        <dbReference type="SAM" id="MobiDB-lite"/>
    </source>
</evidence>
<name>A0AAE0XX60_9GAST</name>